<dbReference type="InterPro" id="IPR043502">
    <property type="entry name" value="DNA/RNA_pol_sf"/>
</dbReference>
<feature type="domain" description="Reverse transcriptase" evidence="2">
    <location>
        <begin position="682"/>
        <end position="754"/>
    </location>
</feature>
<feature type="compositionally biased region" description="Low complexity" evidence="1">
    <location>
        <begin position="355"/>
        <end position="364"/>
    </location>
</feature>
<dbReference type="Pfam" id="PF08284">
    <property type="entry name" value="RVP_2"/>
    <property type="match status" value="1"/>
</dbReference>
<dbReference type="SUPFAM" id="SSF56672">
    <property type="entry name" value="DNA/RNA polymerases"/>
    <property type="match status" value="2"/>
</dbReference>
<dbReference type="Pfam" id="PF07727">
    <property type="entry name" value="RVT_2"/>
    <property type="match status" value="1"/>
</dbReference>
<dbReference type="InterPro" id="IPR013103">
    <property type="entry name" value="RVT_2"/>
</dbReference>
<protein>
    <submittedName>
        <fullName evidence="7">Retrovirus-related Pol polyprotein from transposon TNT 1-94</fullName>
    </submittedName>
</protein>
<feature type="compositionally biased region" description="Gly residues" evidence="1">
    <location>
        <begin position="365"/>
        <end position="386"/>
    </location>
</feature>
<evidence type="ECO:0000259" key="3">
    <source>
        <dbReference type="Pfam" id="PF03732"/>
    </source>
</evidence>
<evidence type="ECO:0000259" key="4">
    <source>
        <dbReference type="Pfam" id="PF07727"/>
    </source>
</evidence>
<feature type="region of interest" description="Disordered" evidence="1">
    <location>
        <begin position="229"/>
        <end position="249"/>
    </location>
</feature>
<dbReference type="PANTHER" id="PTHR46148:SF59">
    <property type="entry name" value="NUCLEOTIDYLTRANSFERASE, RIBONUCLEASE H"/>
    <property type="match status" value="1"/>
</dbReference>
<evidence type="ECO:0000256" key="1">
    <source>
        <dbReference type="SAM" id="MobiDB-lite"/>
    </source>
</evidence>
<organism evidence="7">
    <name type="scientific">Tanacetum cinerariifolium</name>
    <name type="common">Dalmatian daisy</name>
    <name type="synonym">Chrysanthemum cinerariifolium</name>
    <dbReference type="NCBI Taxonomy" id="118510"/>
    <lineage>
        <taxon>Eukaryota</taxon>
        <taxon>Viridiplantae</taxon>
        <taxon>Streptophyta</taxon>
        <taxon>Embryophyta</taxon>
        <taxon>Tracheophyta</taxon>
        <taxon>Spermatophyta</taxon>
        <taxon>Magnoliopsida</taxon>
        <taxon>eudicotyledons</taxon>
        <taxon>Gunneridae</taxon>
        <taxon>Pentapetalae</taxon>
        <taxon>asterids</taxon>
        <taxon>campanulids</taxon>
        <taxon>Asterales</taxon>
        <taxon>Asteraceae</taxon>
        <taxon>Asteroideae</taxon>
        <taxon>Anthemideae</taxon>
        <taxon>Anthemidinae</taxon>
        <taxon>Tanacetum</taxon>
    </lineage>
</organism>
<dbReference type="Pfam" id="PF03732">
    <property type="entry name" value="Retrotrans_gag"/>
    <property type="match status" value="1"/>
</dbReference>
<dbReference type="InterPro" id="IPR056924">
    <property type="entry name" value="SH3_Tf2-1"/>
</dbReference>
<gene>
    <name evidence="7" type="ORF">Tci_055372</name>
</gene>
<dbReference type="PANTHER" id="PTHR46148">
    <property type="entry name" value="CHROMO DOMAIN-CONTAINING PROTEIN"/>
    <property type="match status" value="1"/>
</dbReference>
<proteinExistence type="predicted"/>
<feature type="domain" description="Tf2-1-like SH3-like" evidence="6">
    <location>
        <begin position="1180"/>
        <end position="1232"/>
    </location>
</feature>
<feature type="domain" description="Integrase zinc-binding" evidence="5">
    <location>
        <begin position="836"/>
        <end position="891"/>
    </location>
</feature>
<dbReference type="Gene3D" id="3.10.10.10">
    <property type="entry name" value="HIV Type 1 Reverse Transcriptase, subunit A, domain 1"/>
    <property type="match status" value="1"/>
</dbReference>
<dbReference type="Gene3D" id="1.10.340.70">
    <property type="match status" value="1"/>
</dbReference>
<dbReference type="InterPro" id="IPR036397">
    <property type="entry name" value="RNaseH_sf"/>
</dbReference>
<dbReference type="InterPro" id="IPR041588">
    <property type="entry name" value="Integrase_H2C2"/>
</dbReference>
<dbReference type="Gene3D" id="3.30.70.270">
    <property type="match status" value="1"/>
</dbReference>
<comment type="caution">
    <text evidence="7">The sequence shown here is derived from an EMBL/GenBank/DDBJ whole genome shotgun (WGS) entry which is preliminary data.</text>
</comment>
<feature type="region of interest" description="Disordered" evidence="1">
    <location>
        <begin position="355"/>
        <end position="404"/>
    </location>
</feature>
<name>A0A6L2NFS5_TANCI</name>
<dbReference type="InterPro" id="IPR005162">
    <property type="entry name" value="Retrotrans_gag_dom"/>
</dbReference>
<dbReference type="InterPro" id="IPR012337">
    <property type="entry name" value="RNaseH-like_sf"/>
</dbReference>
<dbReference type="Gene3D" id="3.30.420.10">
    <property type="entry name" value="Ribonuclease H-like superfamily/Ribonuclease H"/>
    <property type="match status" value="1"/>
</dbReference>
<evidence type="ECO:0000259" key="2">
    <source>
        <dbReference type="Pfam" id="PF00078"/>
    </source>
</evidence>
<dbReference type="SUPFAM" id="SSF53098">
    <property type="entry name" value="Ribonuclease H-like"/>
    <property type="match status" value="1"/>
</dbReference>
<dbReference type="InterPro" id="IPR000477">
    <property type="entry name" value="RT_dom"/>
</dbReference>
<feature type="domain" description="Retrotransposon gag" evidence="3">
    <location>
        <begin position="416"/>
        <end position="482"/>
    </location>
</feature>
<dbReference type="Pfam" id="PF17921">
    <property type="entry name" value="Integrase_H2C2"/>
    <property type="match status" value="1"/>
</dbReference>
<dbReference type="CDD" id="cd01647">
    <property type="entry name" value="RT_LTR"/>
    <property type="match status" value="1"/>
</dbReference>
<feature type="compositionally biased region" description="Acidic residues" evidence="1">
    <location>
        <begin position="229"/>
        <end position="240"/>
    </location>
</feature>
<evidence type="ECO:0000313" key="7">
    <source>
        <dbReference type="EMBL" id="GEU83394.1"/>
    </source>
</evidence>
<sequence length="1497" mass="171017">MSFGDEHIVQILGMLSVFFRRVIDLEVGAAAVASLAGVLELDTHSSSEADPSESSPPPVSLAPMVLLFCVQRIQSQMLRYPRGMYHLLLLLQRSLLLPFYSHRLLLLHHHLSFHLYLLLPHPGFIDDELFLSNPGRTFPLVDFTVLILVGHRSAPLSTMYPMRTSESSAGDSSFESHAATVTSSIHSTRALVPSRADLLPPRKSFRDSISPEDSVEEDIDTDVLEDIEADATTVEDEVKDEVESSDRGTIEVGVDMDAGIDILMLIASRERAGSSNRTRSLERENLKVRALLSIERDRVDSLHRHMALSQEEFCQNMTITRSSMIPEEIKELINRCVEEALAAYEEARAANALEAENQSQNGSDGYNGNGGNGNGRKGNGKNGNGENGNARNENPNENGRGDRPIARECTYQDCMKELMKLMADVYCPRNKVQKMESELWNLTLKNNDLAAYNQRFQELTMLCTRMVPEEEDRIERYVGGLPDNIQGNAISTEPTRLQDAIRLANSLMDQKLKDMLQGYFKSDCLKQKDQNRRNKAGNKNGVGEAKGKAYMLGGGDTNPDSNVIKGTFVLNNHYAFVLFDSSCTLGLLGHPFNLDLTTVELGSFDIINDMDWLANHHAVIVCDEKIVRIPYGDEVLIVQGDRGEKGEKSKLALYRALRLISAAPMARAPYRLAPSELQELELNKLTVKNRCPLSRIDELFDQLQGSRVYSKIDLRSGYHQLRVQEEDIPKIAFRTRYGHYEFQVMPFGLTNAPTKLCSAPILALPKGSENFVVYCDASRKRANVVADALSRKEHNKPVRVRALVMTIGLNLPVKILKAQVEAIKYENFGTEDLCGNLRELIMHESYKSKYSIHPGSDKMYQDLKKLYWWPNMKAKIATYVSKCLTCAKVKAECQKPFVLLVQPVIPIDGQCERTIQTLKDMLRACVMDFRKGWDRHLPLVEFSYNNSYHTSIKVAPFEVLYGQKCRSPICWAERIQATRDRQKSYADRRRNPLEFKDGGEVMLKVPPWKGVIRFSKRGKLNPRYIRPIKILAKVGMHAYRLEIPDQLSRVHSTFHVSNLKKCFVDEPLTIPLDEIQINDKLSFIKEPVEIMDREVKCLQQSCILIVKDRHLPLVEFSYNNSYHTSIKAAPFEDLYGQKCRSPIYWAKVEDAQLTGPEIIHETTEKIIQIRKHIQATRDRQKSYADRRRKLNPRYIRPFNILAKVGTLAYRLELPEQLSQVHSTFHDFNLKKCFVDEPLAILLDKIQINDKLNFIKEPVEIMDREVKRLKQIRISTMKEAIQDESWTMAMQEERNQFKSHDVWSLVSPLKNQTIIGTKWVFKNKLDENGVVSRNKARLVAQGYNQQEGIDFDETYAPVARLESIRILFAYACAHNFKLYQMDVKSAFLNGFINEEVYVAQPLGFIDSKKPNHAFKLKKALYSLKQAPKAWYDRLKAFLIDHEYTMRLVDNTLFTKKKNSHIIIVQMYVDDIIFGLTYQELCDDFSKIMHDEFEMSMMG</sequence>
<dbReference type="InterPro" id="IPR043128">
    <property type="entry name" value="Rev_trsase/Diguanyl_cyclase"/>
</dbReference>
<dbReference type="EMBL" id="BKCJ010008675">
    <property type="protein sequence ID" value="GEU83394.1"/>
    <property type="molecule type" value="Genomic_DNA"/>
</dbReference>
<evidence type="ECO:0000259" key="6">
    <source>
        <dbReference type="Pfam" id="PF24626"/>
    </source>
</evidence>
<feature type="domain" description="Tf2-1-like SH3-like" evidence="6">
    <location>
        <begin position="1000"/>
        <end position="1062"/>
    </location>
</feature>
<reference evidence="7" key="1">
    <citation type="journal article" date="2019" name="Sci. Rep.">
        <title>Draft genome of Tanacetum cinerariifolium, the natural source of mosquito coil.</title>
        <authorList>
            <person name="Yamashiro T."/>
            <person name="Shiraishi A."/>
            <person name="Satake H."/>
            <person name="Nakayama K."/>
        </authorList>
    </citation>
    <scope>NUCLEOTIDE SEQUENCE</scope>
</reference>
<feature type="compositionally biased region" description="Low complexity" evidence="1">
    <location>
        <begin position="387"/>
        <end position="398"/>
    </location>
</feature>
<dbReference type="Pfam" id="PF00078">
    <property type="entry name" value="RVT_1"/>
    <property type="match status" value="1"/>
</dbReference>
<feature type="domain" description="Reverse transcriptase Ty1/copia-type" evidence="4">
    <location>
        <begin position="1300"/>
        <end position="1497"/>
    </location>
</feature>
<accession>A0A6L2NFS5</accession>
<dbReference type="GO" id="GO:0003676">
    <property type="term" value="F:nucleic acid binding"/>
    <property type="evidence" value="ECO:0007669"/>
    <property type="project" value="InterPro"/>
</dbReference>
<evidence type="ECO:0000259" key="5">
    <source>
        <dbReference type="Pfam" id="PF17921"/>
    </source>
</evidence>
<dbReference type="Pfam" id="PF24626">
    <property type="entry name" value="SH3_Tf2-1"/>
    <property type="match status" value="2"/>
</dbReference>